<reference evidence="1" key="1">
    <citation type="submission" date="2016-12" db="EMBL/GenBank/DDBJ databases">
        <authorList>
            <person name="Moulin L."/>
        </authorList>
    </citation>
    <scope>NUCLEOTIDE SEQUENCE [LARGE SCALE GENOMIC DNA]</scope>
    <source>
        <strain evidence="1">STM 7183</strain>
    </source>
</reference>
<dbReference type="EMBL" id="CYGY02000075">
    <property type="protein sequence ID" value="SIT50157.1"/>
    <property type="molecule type" value="Genomic_DNA"/>
</dbReference>
<comment type="caution">
    <text evidence="1">The sequence shown here is derived from an EMBL/GenBank/DDBJ whole genome shotgun (WGS) entry which is preliminary data.</text>
</comment>
<organism evidence="1 2">
    <name type="scientific">Paraburkholderia piptadeniae</name>
    <dbReference type="NCBI Taxonomy" id="1701573"/>
    <lineage>
        <taxon>Bacteria</taxon>
        <taxon>Pseudomonadati</taxon>
        <taxon>Pseudomonadota</taxon>
        <taxon>Betaproteobacteria</taxon>
        <taxon>Burkholderiales</taxon>
        <taxon>Burkholderiaceae</taxon>
        <taxon>Paraburkholderia</taxon>
    </lineage>
</organism>
<accession>A0A1N7ST82</accession>
<gene>
    <name evidence="1" type="ORF">BN2476_750100</name>
</gene>
<sequence length="69" mass="7689">MQTVMSVRDLKQCATTALLKPSAAVLASPRQVNRSSARSWNAMMPEIRIMPLDAHGPFSWRSYAKTGRL</sequence>
<keyword evidence="2" id="KW-1185">Reference proteome</keyword>
<evidence type="ECO:0000313" key="2">
    <source>
        <dbReference type="Proteomes" id="UP000195569"/>
    </source>
</evidence>
<dbReference type="Proteomes" id="UP000195569">
    <property type="component" value="Unassembled WGS sequence"/>
</dbReference>
<proteinExistence type="predicted"/>
<name>A0A1N7ST82_9BURK</name>
<evidence type="ECO:0000313" key="1">
    <source>
        <dbReference type="EMBL" id="SIT50157.1"/>
    </source>
</evidence>
<dbReference type="AlphaFoldDB" id="A0A1N7ST82"/>
<protein>
    <submittedName>
        <fullName evidence="1">Uncharacterized protein</fullName>
    </submittedName>
</protein>